<dbReference type="PANTHER" id="PTHR43294">
    <property type="entry name" value="SODIUM/POTASSIUM-TRANSPORTING ATPASE SUBUNIT ALPHA"/>
    <property type="match status" value="1"/>
</dbReference>
<keyword evidence="7 8" id="KW-0472">Membrane</keyword>
<dbReference type="Proteomes" id="UP000323733">
    <property type="component" value="Unassembled WGS sequence"/>
</dbReference>
<dbReference type="Gene3D" id="3.40.50.1000">
    <property type="entry name" value="HAD superfamily/HAD-like"/>
    <property type="match status" value="2"/>
</dbReference>
<dbReference type="SFLD" id="SFLDF00027">
    <property type="entry name" value="p-type_atpase"/>
    <property type="match status" value="1"/>
</dbReference>
<dbReference type="GO" id="GO:1902600">
    <property type="term" value="P:proton transmembrane transport"/>
    <property type="evidence" value="ECO:0007669"/>
    <property type="project" value="TreeGrafter"/>
</dbReference>
<evidence type="ECO:0000256" key="1">
    <source>
        <dbReference type="ARBA" id="ARBA00004141"/>
    </source>
</evidence>
<dbReference type="SUPFAM" id="SSF56784">
    <property type="entry name" value="HAD-like"/>
    <property type="match status" value="1"/>
</dbReference>
<feature type="transmembrane region" description="Helical" evidence="8">
    <location>
        <begin position="669"/>
        <end position="689"/>
    </location>
</feature>
<dbReference type="InterPro" id="IPR023214">
    <property type="entry name" value="HAD_sf"/>
</dbReference>
<keyword evidence="2 8" id="KW-0812">Transmembrane</keyword>
<dbReference type="InterPro" id="IPR050510">
    <property type="entry name" value="Cation_transp_ATPase_P-type"/>
</dbReference>
<sequence>MTDLSKWWAGSISDLVNYYNTDIRTGLSEMQVQKNAERFGKNTFAEIKPTSTFSLLIEGMKSPMMLLLLSIAALSFIFSRFLEAAVMVFVVMAYVFIELINKARTDRTLKQLKALAQPTSTVIRAGNKLEIASSELVAGDLIILSSGVRVPVDGRIIESKGLVVDESALTGESTPLRKDAESEVPEEASLPERTNSVFSGTVVLDGEGTVLVTAVGEKSEFGKIAREVQITEKENTYLQTAMINLAKMLAVVAVAVSLIIPAIGVLRGQDFQQMIITWLALTFLMVPGQPPIIITMALALASFELAKENVITKHLRGTETLGFVTVVVTDKTGTVTENKIHLKKFIFAEGDKLEQSPEQSDLREKILLSLPEHSKDPTDEAVLEALGRIQGKKPSPYIFAGFARGQPWRVLVYKKDNGFLHAIAGKPEILINSSNLPEREKEKLLEILEKETAAGERVVAYAVHILEKPETDKLKDLDFVALAVLTDPVREGVKEAIASLEMAGVKTIIVTGDHPSTAKAVAEKIGLRGEVVTGDQIDSLKDEELAEVIKKTGVFARVAPLQKLRLIKALQANGEKVAMIGDGINDAAAIKSADVGIAMGKVGTDLAKESADLVLTDDNYIHILDAIANGRKSLDNFQKGITYYLTAKAILLSIFLTPLILGIPFPLNPIHIIIVELLMDLASSTIFVTEQKEPDLLQRMPEDVQKYLKSTMLKKIFVNGIGLASGITVLYTFLYYQTGDLVLAQTAAFSTWLLGHICLALNMKQRELPLLKQGIFSNRFASLWLAGMIVLTTAMTNIPTLFPYLKTTFLPLWVWEIILIVVIATTFWIEIKKIFRFYIAKTNF</sequence>
<dbReference type="GO" id="GO:0005524">
    <property type="term" value="F:ATP binding"/>
    <property type="evidence" value="ECO:0007669"/>
    <property type="project" value="UniProtKB-KW"/>
</dbReference>
<comment type="subcellular location">
    <subcellularLocation>
        <location evidence="1">Membrane</location>
        <topology evidence="1">Multi-pass membrane protein</topology>
    </subcellularLocation>
</comment>
<dbReference type="GO" id="GO:0005391">
    <property type="term" value="F:P-type sodium:potassium-exchanging transporter activity"/>
    <property type="evidence" value="ECO:0007669"/>
    <property type="project" value="TreeGrafter"/>
</dbReference>
<dbReference type="GO" id="GO:0005886">
    <property type="term" value="C:plasma membrane"/>
    <property type="evidence" value="ECO:0007669"/>
    <property type="project" value="TreeGrafter"/>
</dbReference>
<dbReference type="GO" id="GO:0016887">
    <property type="term" value="F:ATP hydrolysis activity"/>
    <property type="evidence" value="ECO:0007669"/>
    <property type="project" value="InterPro"/>
</dbReference>
<dbReference type="SFLD" id="SFLDS00003">
    <property type="entry name" value="Haloacid_Dehalogenase"/>
    <property type="match status" value="1"/>
</dbReference>
<dbReference type="SMART" id="SM00831">
    <property type="entry name" value="Cation_ATPase_N"/>
    <property type="match status" value="1"/>
</dbReference>
<keyword evidence="4" id="KW-0067">ATP-binding</keyword>
<evidence type="ECO:0000256" key="2">
    <source>
        <dbReference type="ARBA" id="ARBA00022692"/>
    </source>
</evidence>
<reference evidence="11 13" key="2">
    <citation type="submission" date="2016-10" db="EMBL/GenBank/DDBJ databases">
        <authorList>
            <person name="Varghese N."/>
            <person name="Submissions S."/>
        </authorList>
    </citation>
    <scope>NUCLEOTIDE SEQUENCE [LARGE SCALE GENOMIC DNA]</scope>
    <source>
        <strain evidence="11 13">DSM 11855</strain>
    </source>
</reference>
<accession>A0A3G9CX97</accession>
<dbReference type="InterPro" id="IPR059000">
    <property type="entry name" value="ATPase_P-type_domA"/>
</dbReference>
<feature type="transmembrane region" description="Helical" evidence="8">
    <location>
        <begin position="783"/>
        <end position="804"/>
    </location>
</feature>
<evidence type="ECO:0000256" key="5">
    <source>
        <dbReference type="ARBA" id="ARBA00022967"/>
    </source>
</evidence>
<dbReference type="InterPro" id="IPR018303">
    <property type="entry name" value="ATPase_P-typ_P_site"/>
</dbReference>
<dbReference type="InterPro" id="IPR001757">
    <property type="entry name" value="P_typ_ATPase"/>
</dbReference>
<dbReference type="PROSITE" id="PS00154">
    <property type="entry name" value="ATPASE_E1_E2"/>
    <property type="match status" value="1"/>
</dbReference>
<keyword evidence="13" id="KW-1185">Reference proteome</keyword>
<feature type="transmembrane region" description="Helical" evidence="8">
    <location>
        <begin position="810"/>
        <end position="829"/>
    </location>
</feature>
<feature type="transmembrane region" description="Helical" evidence="8">
    <location>
        <begin position="278"/>
        <end position="303"/>
    </location>
</feature>
<dbReference type="SUPFAM" id="SSF81665">
    <property type="entry name" value="Calcium ATPase, transmembrane domain M"/>
    <property type="match status" value="1"/>
</dbReference>
<dbReference type="Pfam" id="PF00702">
    <property type="entry name" value="Hydrolase"/>
    <property type="match status" value="1"/>
</dbReference>
<dbReference type="PANTHER" id="PTHR43294:SF20">
    <property type="entry name" value="P-TYPE ATPASE"/>
    <property type="match status" value="1"/>
</dbReference>
<proteinExistence type="predicted"/>
<dbReference type="SFLD" id="SFLDG00002">
    <property type="entry name" value="C1.7:_P-type_atpase_like"/>
    <property type="match status" value="1"/>
</dbReference>
<dbReference type="Pfam" id="PF00122">
    <property type="entry name" value="E1-E2_ATPase"/>
    <property type="match status" value="1"/>
</dbReference>
<name>A0A1I7A4N2_METTE</name>
<feature type="transmembrane region" description="Helical" evidence="8">
    <location>
        <begin position="64"/>
        <end position="97"/>
    </location>
</feature>
<dbReference type="GeneID" id="41602029"/>
<dbReference type="AlphaFoldDB" id="A0A1I7A4N2"/>
<evidence type="ECO:0000256" key="3">
    <source>
        <dbReference type="ARBA" id="ARBA00022741"/>
    </source>
</evidence>
<feature type="transmembrane region" description="Helical" evidence="8">
    <location>
        <begin position="716"/>
        <end position="736"/>
    </location>
</feature>
<dbReference type="Gene3D" id="3.40.1110.10">
    <property type="entry name" value="Calcium-transporting ATPase, cytoplasmic domain N"/>
    <property type="match status" value="2"/>
</dbReference>
<feature type="transmembrane region" description="Helical" evidence="8">
    <location>
        <begin position="742"/>
        <end position="762"/>
    </location>
</feature>
<dbReference type="RefSeq" id="WP_048168241.1">
    <property type="nucleotide sequence ID" value="NZ_FPAO01000007.1"/>
</dbReference>
<dbReference type="GO" id="GO:1990573">
    <property type="term" value="P:potassium ion import across plasma membrane"/>
    <property type="evidence" value="ECO:0007669"/>
    <property type="project" value="TreeGrafter"/>
</dbReference>
<accession>A0A1I7A4N2</accession>
<dbReference type="Pfam" id="PF00689">
    <property type="entry name" value="Cation_ATPase_C"/>
    <property type="match status" value="1"/>
</dbReference>
<dbReference type="InterPro" id="IPR006068">
    <property type="entry name" value="ATPase_P-typ_cation-transptr_C"/>
</dbReference>
<dbReference type="Gene3D" id="1.20.1110.10">
    <property type="entry name" value="Calcium-transporting ATPase, transmembrane domain"/>
    <property type="match status" value="2"/>
</dbReference>
<dbReference type="GO" id="GO:0030007">
    <property type="term" value="P:intracellular potassium ion homeostasis"/>
    <property type="evidence" value="ECO:0007669"/>
    <property type="project" value="TreeGrafter"/>
</dbReference>
<feature type="transmembrane region" description="Helical" evidence="8">
    <location>
        <begin position="641"/>
        <end position="663"/>
    </location>
</feature>
<dbReference type="GO" id="GO:0006883">
    <property type="term" value="P:intracellular sodium ion homeostasis"/>
    <property type="evidence" value="ECO:0007669"/>
    <property type="project" value="TreeGrafter"/>
</dbReference>
<keyword evidence="5" id="KW-1278">Translocase</keyword>
<dbReference type="InterPro" id="IPR044492">
    <property type="entry name" value="P_typ_ATPase_HD_dom"/>
</dbReference>
<dbReference type="Proteomes" id="UP000265557">
    <property type="component" value="Chromosome"/>
</dbReference>
<dbReference type="GO" id="GO:0036376">
    <property type="term" value="P:sodium ion export across plasma membrane"/>
    <property type="evidence" value="ECO:0007669"/>
    <property type="project" value="TreeGrafter"/>
</dbReference>
<dbReference type="NCBIfam" id="TIGR01494">
    <property type="entry name" value="ATPase_P-type"/>
    <property type="match status" value="2"/>
</dbReference>
<evidence type="ECO:0000313" key="12">
    <source>
        <dbReference type="Proteomes" id="UP000265557"/>
    </source>
</evidence>
<evidence type="ECO:0000256" key="4">
    <source>
        <dbReference type="ARBA" id="ARBA00022840"/>
    </source>
</evidence>
<keyword evidence="3" id="KW-0547">Nucleotide-binding</keyword>
<dbReference type="Pfam" id="PF00690">
    <property type="entry name" value="Cation_ATPase_N"/>
    <property type="match status" value="1"/>
</dbReference>
<evidence type="ECO:0000259" key="9">
    <source>
        <dbReference type="SMART" id="SM00831"/>
    </source>
</evidence>
<dbReference type="PRINTS" id="PR00119">
    <property type="entry name" value="CATATPASE"/>
</dbReference>
<dbReference type="EMBL" id="FPAO01000007">
    <property type="protein sequence ID" value="SFT69891.1"/>
    <property type="molecule type" value="Genomic_DNA"/>
</dbReference>
<evidence type="ECO:0000313" key="10">
    <source>
        <dbReference type="EMBL" id="BAW29381.1"/>
    </source>
</evidence>
<gene>
    <name evidence="10" type="ORF">MESMT1_1451</name>
    <name evidence="11" type="ORF">SAMN02910340_01861</name>
</gene>
<feature type="transmembrane region" description="Helical" evidence="8">
    <location>
        <begin position="248"/>
        <end position="266"/>
    </location>
</feature>
<feature type="domain" description="Cation-transporting P-type ATPase N-terminal" evidence="9">
    <location>
        <begin position="6"/>
        <end position="80"/>
    </location>
</feature>
<reference evidence="10 12" key="1">
    <citation type="submission" date="2016-09" db="EMBL/GenBank/DDBJ databases">
        <title>Complete Genome Sequence of Methanosarcina thermophila MT-1.</title>
        <authorList>
            <person name="Kouzuma A."/>
        </authorList>
    </citation>
    <scope>NUCLEOTIDE SEQUENCE [LARGE SCALE GENOMIC DNA]</scope>
    <source>
        <strain evidence="10 12">MT-1</strain>
    </source>
</reference>
<dbReference type="InterPro" id="IPR023298">
    <property type="entry name" value="ATPase_P-typ_TM_dom_sf"/>
</dbReference>
<dbReference type="EMBL" id="AP017646">
    <property type="protein sequence ID" value="BAW29381.1"/>
    <property type="molecule type" value="Genomic_DNA"/>
</dbReference>
<evidence type="ECO:0000256" key="6">
    <source>
        <dbReference type="ARBA" id="ARBA00022989"/>
    </source>
</evidence>
<evidence type="ECO:0000313" key="11">
    <source>
        <dbReference type="EMBL" id="SFT69891.1"/>
    </source>
</evidence>
<dbReference type="SUPFAM" id="SSF81653">
    <property type="entry name" value="Calcium ATPase, transduction domain A"/>
    <property type="match status" value="1"/>
</dbReference>
<dbReference type="InterPro" id="IPR004014">
    <property type="entry name" value="ATPase_P-typ_cation-transptr_N"/>
</dbReference>
<evidence type="ECO:0000313" key="13">
    <source>
        <dbReference type="Proteomes" id="UP000323733"/>
    </source>
</evidence>
<dbReference type="Gene3D" id="2.70.150.10">
    <property type="entry name" value="Calcium-transporting ATPase, cytoplasmic transduction domain A"/>
    <property type="match status" value="1"/>
</dbReference>
<organism evidence="11 13">
    <name type="scientific">Methanosarcina thermophila</name>
    <dbReference type="NCBI Taxonomy" id="2210"/>
    <lineage>
        <taxon>Archaea</taxon>
        <taxon>Methanobacteriati</taxon>
        <taxon>Methanobacteriota</taxon>
        <taxon>Stenosarchaea group</taxon>
        <taxon>Methanomicrobia</taxon>
        <taxon>Methanosarcinales</taxon>
        <taxon>Methanosarcinaceae</taxon>
        <taxon>Methanosarcina</taxon>
    </lineage>
</organism>
<evidence type="ECO:0000256" key="8">
    <source>
        <dbReference type="SAM" id="Phobius"/>
    </source>
</evidence>
<keyword evidence="6 8" id="KW-1133">Transmembrane helix</keyword>
<dbReference type="InterPro" id="IPR023299">
    <property type="entry name" value="ATPase_P-typ_cyto_dom_N"/>
</dbReference>
<dbReference type="PRINTS" id="PR00120">
    <property type="entry name" value="HATPASE"/>
</dbReference>
<evidence type="ECO:0000256" key="7">
    <source>
        <dbReference type="ARBA" id="ARBA00023136"/>
    </source>
</evidence>
<dbReference type="InterPro" id="IPR008250">
    <property type="entry name" value="ATPase_P-typ_transduc_dom_A_sf"/>
</dbReference>
<dbReference type="InterPro" id="IPR036412">
    <property type="entry name" value="HAD-like_sf"/>
</dbReference>
<protein>
    <submittedName>
        <fullName evidence="11">Ca2+-transporting ATPase</fullName>
    </submittedName>
</protein>